<name>A0ABR4XWQ1_9BACI</name>
<evidence type="ECO:0000313" key="1">
    <source>
        <dbReference type="EMBL" id="KGR83180.1"/>
    </source>
</evidence>
<evidence type="ECO:0000313" key="2">
    <source>
        <dbReference type="Proteomes" id="UP000030487"/>
    </source>
</evidence>
<comment type="caution">
    <text evidence="1">The sequence shown here is derived from an EMBL/GenBank/DDBJ whole genome shotgun (WGS) entry which is preliminary data.</text>
</comment>
<sequence length="128" mass="14608">MDGQQLTLLREHVIAESIVKDHYILAEDSTCRVLMNVQLTESLLQEGQMRELIRTIQDARKKWQLPVTQYVSIAFNGSPKVLSIIQQHEALLQANVLVKAIHYGEVWPHAKSIETALFTKKLTLFVSL</sequence>
<dbReference type="RefSeq" id="WP_036079327.1">
    <property type="nucleotide sequence ID" value="NZ_AVCW01000004.1"/>
</dbReference>
<protein>
    <submittedName>
        <fullName evidence="1">Uncharacterized protein</fullName>
    </submittedName>
</protein>
<accession>A0ABR4XWQ1</accession>
<gene>
    <name evidence="1" type="ORF">CD31_17530</name>
</gene>
<dbReference type="EMBL" id="JPVR01000078">
    <property type="protein sequence ID" value="KGR83180.1"/>
    <property type="molecule type" value="Genomic_DNA"/>
</dbReference>
<dbReference type="Proteomes" id="UP000030487">
    <property type="component" value="Unassembled WGS sequence"/>
</dbReference>
<dbReference type="Pfam" id="PF19302">
    <property type="entry name" value="DUF5915"/>
    <property type="match status" value="1"/>
</dbReference>
<reference evidence="1 2" key="1">
    <citation type="submission" date="2014-02" db="EMBL/GenBank/DDBJ databases">
        <title>Draft genome sequence of Lysinibacillus boronitolerans NBRC 103108.</title>
        <authorList>
            <person name="Zhang F."/>
            <person name="Wang G."/>
            <person name="Zhang L."/>
        </authorList>
    </citation>
    <scope>NUCLEOTIDE SEQUENCE [LARGE SCALE GENOMIC DNA]</scope>
    <source>
        <strain evidence="1 2">NBRC 103108</strain>
    </source>
</reference>
<keyword evidence="2" id="KW-1185">Reference proteome</keyword>
<organism evidence="1 2">
    <name type="scientific">Lysinibacillus boronitolerans JCM 21713 = 10a = NBRC 103108</name>
    <dbReference type="NCBI Taxonomy" id="1294264"/>
    <lineage>
        <taxon>Bacteria</taxon>
        <taxon>Bacillati</taxon>
        <taxon>Bacillota</taxon>
        <taxon>Bacilli</taxon>
        <taxon>Bacillales</taxon>
        <taxon>Bacillaceae</taxon>
        <taxon>Lysinibacillus</taxon>
    </lineage>
</organism>
<proteinExistence type="predicted"/>